<protein>
    <submittedName>
        <fullName evidence="1">Putative UDP-N-acteylglucosamine pyrophosphorylase 1-like</fullName>
    </submittedName>
</protein>
<gene>
    <name evidence="1" type="primary">UAP1L</name>
</gene>
<accession>K0KZ56</accession>
<reference evidence="1" key="1">
    <citation type="journal article" date="2013" name="PLoS ONE">
        <title>Differentially Expressed Genes in Hirudo medicinalis Ganglia after Acetyl-L-Carnitine Treatment.</title>
        <authorList>
            <person name="Federighi G."/>
            <person name="Macchi M."/>
            <person name="Bernardi R."/>
            <person name="Scuri R."/>
            <person name="Brunelli M."/>
            <person name="Durante M."/>
            <person name="Traina G."/>
        </authorList>
    </citation>
    <scope>NUCLEOTIDE SEQUENCE</scope>
</reference>
<name>K0KZ56_HIRME</name>
<evidence type="ECO:0000313" key="1">
    <source>
        <dbReference type="EMBL" id="CCJ09761.1"/>
    </source>
</evidence>
<sequence length="40" mass="4655">RTNFAPERRHLFSSSSNLLLYCFNVCNQFFSTGLEKKVTV</sequence>
<proteinExistence type="evidence at transcript level"/>
<dbReference type="AlphaFoldDB" id="K0KZ56"/>
<dbReference type="EMBL" id="HE962519">
    <property type="protein sequence ID" value="CCJ09761.1"/>
    <property type="molecule type" value="mRNA"/>
</dbReference>
<feature type="non-terminal residue" evidence="1">
    <location>
        <position position="1"/>
    </location>
</feature>
<feature type="non-terminal residue" evidence="1">
    <location>
        <position position="40"/>
    </location>
</feature>
<organism evidence="1">
    <name type="scientific">Hirudo medicinalis</name>
    <name type="common">Medicinal leech</name>
    <dbReference type="NCBI Taxonomy" id="6421"/>
    <lineage>
        <taxon>Eukaryota</taxon>
        <taxon>Metazoa</taxon>
        <taxon>Spiralia</taxon>
        <taxon>Lophotrochozoa</taxon>
        <taxon>Annelida</taxon>
        <taxon>Clitellata</taxon>
        <taxon>Hirudinea</taxon>
        <taxon>Hirudinida</taxon>
        <taxon>Hirudiniformes</taxon>
        <taxon>Hirudinidae</taxon>
        <taxon>Hirudo</taxon>
    </lineage>
</organism>